<reference evidence="2 3" key="2">
    <citation type="submission" date="2018-10" db="EMBL/GenBank/DDBJ databases">
        <authorList>
            <consortium name="Pathogen Informatics"/>
        </authorList>
    </citation>
    <scope>NUCLEOTIDE SEQUENCE [LARGE SCALE GENOMIC DNA]</scope>
</reference>
<dbReference type="OrthoDB" id="110174at2759"/>
<feature type="transmembrane region" description="Helical" evidence="1">
    <location>
        <begin position="197"/>
        <end position="215"/>
    </location>
</feature>
<keyword evidence="1" id="KW-0472">Membrane</keyword>
<reference evidence="4" key="1">
    <citation type="submission" date="2017-02" db="UniProtKB">
        <authorList>
            <consortium name="WormBaseParasite"/>
        </authorList>
    </citation>
    <scope>IDENTIFICATION</scope>
</reference>
<evidence type="ECO:0000313" key="3">
    <source>
        <dbReference type="Proteomes" id="UP000274131"/>
    </source>
</evidence>
<dbReference type="WBParaSite" id="EVEC_0000683401-mRNA-1">
    <property type="protein sequence ID" value="EVEC_0000683401-mRNA-1"/>
    <property type="gene ID" value="EVEC_0000683401"/>
</dbReference>
<dbReference type="PANTHER" id="PTHR21824:SF4">
    <property type="entry name" value="TRANSMEMBRANE PROTEIN 177"/>
    <property type="match status" value="1"/>
</dbReference>
<gene>
    <name evidence="2" type="ORF">EVEC_LOCUS6382</name>
</gene>
<proteinExistence type="predicted"/>
<dbReference type="InterPro" id="IPR026620">
    <property type="entry name" value="TMEM177"/>
</dbReference>
<dbReference type="AlphaFoldDB" id="A0A0N4V8W7"/>
<organism evidence="4">
    <name type="scientific">Enterobius vermicularis</name>
    <name type="common">Human pinworm</name>
    <dbReference type="NCBI Taxonomy" id="51028"/>
    <lineage>
        <taxon>Eukaryota</taxon>
        <taxon>Metazoa</taxon>
        <taxon>Ecdysozoa</taxon>
        <taxon>Nematoda</taxon>
        <taxon>Chromadorea</taxon>
        <taxon>Rhabditida</taxon>
        <taxon>Spirurina</taxon>
        <taxon>Oxyuridomorpha</taxon>
        <taxon>Oxyuroidea</taxon>
        <taxon>Oxyuridae</taxon>
        <taxon>Enterobius</taxon>
    </lineage>
</organism>
<feature type="transmembrane region" description="Helical" evidence="1">
    <location>
        <begin position="333"/>
        <end position="352"/>
    </location>
</feature>
<name>A0A0N4V8W7_ENTVE</name>
<keyword evidence="1" id="KW-0812">Transmembrane</keyword>
<keyword evidence="1" id="KW-1133">Transmembrane helix</keyword>
<evidence type="ECO:0000256" key="1">
    <source>
        <dbReference type="SAM" id="Phobius"/>
    </source>
</evidence>
<dbReference type="EMBL" id="UXUI01008487">
    <property type="protein sequence ID" value="VDD91631.1"/>
    <property type="molecule type" value="Genomic_DNA"/>
</dbReference>
<evidence type="ECO:0000313" key="2">
    <source>
        <dbReference type="EMBL" id="VDD91631.1"/>
    </source>
</evidence>
<dbReference type="Proteomes" id="UP000274131">
    <property type="component" value="Unassembled WGS sequence"/>
</dbReference>
<keyword evidence="3" id="KW-1185">Reference proteome</keyword>
<protein>
    <submittedName>
        <fullName evidence="4">DUF2207 domain-containing protein</fullName>
    </submittedName>
</protein>
<accession>A0A0N4V8W7</accession>
<dbReference type="GO" id="GO:0016020">
    <property type="term" value="C:membrane"/>
    <property type="evidence" value="ECO:0007669"/>
    <property type="project" value="TreeGrafter"/>
</dbReference>
<dbReference type="PANTHER" id="PTHR21824">
    <property type="entry name" value="TRANSMEMBRANE PROTEIN 177"/>
    <property type="match status" value="1"/>
</dbReference>
<sequence length="647" mass="72854">MSMGKWANVSWVKQAYLCLIPALPIGCFVYNAGRDVGYPAWLYHRLNVDVPEHLLELLEDELDGMKIKKKSKVLVSLTDRLDARVIGGFFLSNGAELQIPLTVAFRDSEEARKLGCSIDVDCGLRTTSRRLDIDSAYGERFLDGMKFSDAARRFVLRRGLLNAASGKAFTIPLVIWAAVFGAMYGVLLILIPVLGSLLAFVVTTAISSAIFYKLYCAFRVFLIQKLDVEACKGSDLHRKGAEEYFSTSMKLCRLIRKILGKDGAVYISESGDCLKDPVPFSQRLKAIKITFGVALERKTMRLFAVLGAKKRPSSGEAPDISTFAMNSKFGRRLRLGIITAAVVSYPIVSLLLNGPLLNRSFTYFHKVDTKLPVRVDTIAKEEYNRYLKKEKKSTEEVNVSFYRSLSTSEFDSVLAGCLGVRSGVKIAFPFYVKIGSKEESVIYCQRNLNNFSFYNKPVNIAWDSDIGIALAETFYLSDKALRFLALRDLYANEDYRAYISKEMSWAGYSSVAGFFTYIVHGFSKQRHSLQWFLSILLVASALAYLGSKYWHQLYRHIADLKADEKSALTSFDHCEGGKEYYWKMLKRNRMLLSILGEEALPKITSTGDVKGIATSFFKRFLGLKGFYVDVENEEVPVDPGDYFELDD</sequence>
<feature type="transmembrane region" description="Helical" evidence="1">
    <location>
        <begin position="168"/>
        <end position="191"/>
    </location>
</feature>
<dbReference type="STRING" id="51028.A0A0N4V8W7"/>
<evidence type="ECO:0000313" key="4">
    <source>
        <dbReference type="WBParaSite" id="EVEC_0000683401-mRNA-1"/>
    </source>
</evidence>